<dbReference type="InterPro" id="IPR021848">
    <property type="entry name" value="HODM_asu-like"/>
</dbReference>
<accession>A0A6L8LID6</accession>
<evidence type="ECO:0000313" key="1">
    <source>
        <dbReference type="EMBL" id="MYM54190.1"/>
    </source>
</evidence>
<evidence type="ECO:0000313" key="2">
    <source>
        <dbReference type="Proteomes" id="UP000479043"/>
    </source>
</evidence>
<protein>
    <submittedName>
        <fullName evidence="1">DUF3445 domain-containing protein</fullName>
    </submittedName>
</protein>
<keyword evidence="2" id="KW-1185">Reference proteome</keyword>
<gene>
    <name evidence="1" type="ORF">GR167_02655</name>
</gene>
<organism evidence="1 2">
    <name type="scientific">Thalassovita mangrovi</name>
    <dbReference type="NCBI Taxonomy" id="2692236"/>
    <lineage>
        <taxon>Bacteria</taxon>
        <taxon>Pseudomonadati</taxon>
        <taxon>Pseudomonadota</taxon>
        <taxon>Alphaproteobacteria</taxon>
        <taxon>Rhodobacterales</taxon>
        <taxon>Roseobacteraceae</taxon>
        <taxon>Thalassovita</taxon>
    </lineage>
</organism>
<reference evidence="1 2" key="1">
    <citation type="submission" date="2020-01" db="EMBL/GenBank/DDBJ databases">
        <authorList>
            <person name="Chen S."/>
        </authorList>
    </citation>
    <scope>NUCLEOTIDE SEQUENCE [LARGE SCALE GENOMIC DNA]</scope>
    <source>
        <strain evidence="1 2">GS-10</strain>
    </source>
</reference>
<dbReference type="Pfam" id="PF11927">
    <property type="entry name" value="HODM_asu-like"/>
    <property type="match status" value="1"/>
</dbReference>
<name>A0A6L8LID6_9RHOB</name>
<dbReference type="AlphaFoldDB" id="A0A6L8LID6"/>
<dbReference type="RefSeq" id="WP_160971902.1">
    <property type="nucleotide sequence ID" value="NZ_WWEN01000002.1"/>
</dbReference>
<comment type="caution">
    <text evidence="1">The sequence shown here is derived from an EMBL/GenBank/DDBJ whole genome shotgun (WGS) entry which is preliminary data.</text>
</comment>
<dbReference type="Proteomes" id="UP000479043">
    <property type="component" value="Unassembled WGS sequence"/>
</dbReference>
<proteinExistence type="predicted"/>
<dbReference type="EMBL" id="WWEN01000002">
    <property type="protein sequence ID" value="MYM54190.1"/>
    <property type="molecule type" value="Genomic_DNA"/>
</dbReference>
<sequence length="249" mass="28234">MTKIVQNSLPYDITKPRPLPGIAPLDPVDWLIVDEAYAAQMAERERLIKGRRDAVIAMDDAAAPAVAELLDMVLDQLRGMAGFTVAADHVIRPDSARVEIDRDDPLAILGMLVQEDLCVMEKRGEEHVLTAAVLCFPSNWMLREKFLRPLIGIHIPVNAYDDNIAKRVQRLFNGIQPGRPLWRFNVLWYGNDLLHNPFSESEEHSTVPREEASYLRSERQALMRLPNTGAVVFSIHTFMIHGDIARSWF</sequence>